<sequence length="102" mass="12070">MYGGMPMAGDRDQPWAVRPLRNDNVLPIFSWPDLHFREQLGGYSWNNSLQSARFWSRLSHRLMNRIHKFSQCSCRIINRTCLSFALLVVLHNQNEEEFIDCE</sequence>
<name>A0A368GH71_ANCCA</name>
<accession>A0A368GH71</accession>
<evidence type="ECO:0000313" key="1">
    <source>
        <dbReference type="EMBL" id="RCN42390.1"/>
    </source>
</evidence>
<comment type="caution">
    <text evidence="1">The sequence shown here is derived from an EMBL/GenBank/DDBJ whole genome shotgun (WGS) entry which is preliminary data.</text>
</comment>
<gene>
    <name evidence="1" type="ORF">ANCCAN_11634</name>
</gene>
<keyword evidence="2" id="KW-1185">Reference proteome</keyword>
<dbReference type="EMBL" id="JOJR01000196">
    <property type="protein sequence ID" value="RCN42390.1"/>
    <property type="molecule type" value="Genomic_DNA"/>
</dbReference>
<organism evidence="1 2">
    <name type="scientific">Ancylostoma caninum</name>
    <name type="common">Dog hookworm</name>
    <dbReference type="NCBI Taxonomy" id="29170"/>
    <lineage>
        <taxon>Eukaryota</taxon>
        <taxon>Metazoa</taxon>
        <taxon>Ecdysozoa</taxon>
        <taxon>Nematoda</taxon>
        <taxon>Chromadorea</taxon>
        <taxon>Rhabditida</taxon>
        <taxon>Rhabditina</taxon>
        <taxon>Rhabditomorpha</taxon>
        <taxon>Strongyloidea</taxon>
        <taxon>Ancylostomatidae</taxon>
        <taxon>Ancylostomatinae</taxon>
        <taxon>Ancylostoma</taxon>
    </lineage>
</organism>
<evidence type="ECO:0000313" key="2">
    <source>
        <dbReference type="Proteomes" id="UP000252519"/>
    </source>
</evidence>
<protein>
    <submittedName>
        <fullName evidence="1">Uncharacterized protein</fullName>
    </submittedName>
</protein>
<dbReference type="AlphaFoldDB" id="A0A368GH71"/>
<proteinExistence type="predicted"/>
<reference evidence="1 2" key="1">
    <citation type="submission" date="2014-10" db="EMBL/GenBank/DDBJ databases">
        <title>Draft genome of the hookworm Ancylostoma caninum.</title>
        <authorList>
            <person name="Mitreva M."/>
        </authorList>
    </citation>
    <scope>NUCLEOTIDE SEQUENCE [LARGE SCALE GENOMIC DNA]</scope>
    <source>
        <strain evidence="1 2">Baltimore</strain>
    </source>
</reference>
<dbReference type="Proteomes" id="UP000252519">
    <property type="component" value="Unassembled WGS sequence"/>
</dbReference>